<dbReference type="InterPro" id="IPR050215">
    <property type="entry name" value="Thiolase-like_sf_Thiolase"/>
</dbReference>
<dbReference type="Proteomes" id="UP001223547">
    <property type="component" value="Unassembled WGS sequence"/>
</dbReference>
<dbReference type="NCBIfam" id="NF006551">
    <property type="entry name" value="PRK09050.1"/>
    <property type="match status" value="1"/>
</dbReference>
<keyword evidence="4 7" id="KW-0808">Transferase</keyword>
<dbReference type="InterPro" id="IPR020616">
    <property type="entry name" value="Thiolase_N"/>
</dbReference>
<proteinExistence type="inferred from homology"/>
<dbReference type="InterPro" id="IPR012793">
    <property type="entry name" value="PcaF"/>
</dbReference>
<evidence type="ECO:0000256" key="7">
    <source>
        <dbReference type="RuleBase" id="RU003557"/>
    </source>
</evidence>
<name>A0ABT7H8F3_9GAMM</name>
<keyword evidence="11" id="KW-1185">Reference proteome</keyword>
<evidence type="ECO:0000256" key="4">
    <source>
        <dbReference type="ARBA" id="ARBA00022679"/>
    </source>
</evidence>
<dbReference type="CDD" id="cd00751">
    <property type="entry name" value="thiolase"/>
    <property type="match status" value="1"/>
</dbReference>
<dbReference type="SUPFAM" id="SSF53901">
    <property type="entry name" value="Thiolase-like"/>
    <property type="match status" value="2"/>
</dbReference>
<evidence type="ECO:0000256" key="3">
    <source>
        <dbReference type="ARBA" id="ARBA00010982"/>
    </source>
</evidence>
<dbReference type="InterPro" id="IPR020615">
    <property type="entry name" value="Thiolase_acyl_enz_int_AS"/>
</dbReference>
<dbReference type="EC" id="2.3.1.174" evidence="10"/>
<reference evidence="10 11" key="1">
    <citation type="submission" date="2023-05" db="EMBL/GenBank/DDBJ databases">
        <title>Marinobacter albus sp. nov., a marine bacterium isolated from sand in a coastal intertidal zone of huludao.</title>
        <authorList>
            <person name="Deng T."/>
        </authorList>
    </citation>
    <scope>NUCLEOTIDE SEQUENCE [LARGE SCALE GENOMIC DNA]</scope>
    <source>
        <strain evidence="10 11">M216</strain>
    </source>
</reference>
<evidence type="ECO:0000256" key="2">
    <source>
        <dbReference type="ARBA" id="ARBA00005211"/>
    </source>
</evidence>
<dbReference type="InterPro" id="IPR020617">
    <property type="entry name" value="Thiolase_C"/>
</dbReference>
<dbReference type="NCBIfam" id="TIGR02430">
    <property type="entry name" value="pcaF"/>
    <property type="match status" value="1"/>
</dbReference>
<evidence type="ECO:0000256" key="1">
    <source>
        <dbReference type="ARBA" id="ARBA00005189"/>
    </source>
</evidence>
<evidence type="ECO:0000313" key="11">
    <source>
        <dbReference type="Proteomes" id="UP001223547"/>
    </source>
</evidence>
<dbReference type="NCBIfam" id="TIGR01930">
    <property type="entry name" value="AcCoA-C-Actrans"/>
    <property type="match status" value="1"/>
</dbReference>
<dbReference type="RefSeq" id="WP_285367197.1">
    <property type="nucleotide sequence ID" value="NZ_JASSQD010000001.1"/>
</dbReference>
<dbReference type="InterPro" id="IPR020613">
    <property type="entry name" value="Thiolase_CS"/>
</dbReference>
<evidence type="ECO:0000259" key="8">
    <source>
        <dbReference type="Pfam" id="PF00108"/>
    </source>
</evidence>
<dbReference type="PROSITE" id="PS00737">
    <property type="entry name" value="THIOLASE_2"/>
    <property type="match status" value="1"/>
</dbReference>
<dbReference type="InterPro" id="IPR002155">
    <property type="entry name" value="Thiolase"/>
</dbReference>
<feature type="domain" description="Thiolase N-terminal" evidence="8">
    <location>
        <begin position="11"/>
        <end position="273"/>
    </location>
</feature>
<comment type="pathway">
    <text evidence="2">Aromatic compound metabolism.</text>
</comment>
<protein>
    <submittedName>
        <fullName evidence="10">3-oxoadipyl-CoA thiolase</fullName>
        <ecNumber evidence="10">2.3.1.174</ecNumber>
    </submittedName>
</protein>
<dbReference type="Pfam" id="PF00108">
    <property type="entry name" value="Thiolase_N"/>
    <property type="match status" value="1"/>
</dbReference>
<evidence type="ECO:0000256" key="6">
    <source>
        <dbReference type="ARBA" id="ARBA00048527"/>
    </source>
</evidence>
<dbReference type="PANTHER" id="PTHR43853">
    <property type="entry name" value="3-KETOACYL-COA THIOLASE, PEROXISOMAL"/>
    <property type="match status" value="1"/>
</dbReference>
<dbReference type="Pfam" id="PF02803">
    <property type="entry name" value="Thiolase_C"/>
    <property type="match status" value="1"/>
</dbReference>
<dbReference type="PROSITE" id="PS00099">
    <property type="entry name" value="THIOLASE_3"/>
    <property type="match status" value="1"/>
</dbReference>
<dbReference type="GO" id="GO:0033812">
    <property type="term" value="F:3-oxoadipyl-CoA thiolase activity"/>
    <property type="evidence" value="ECO:0007669"/>
    <property type="project" value="UniProtKB-EC"/>
</dbReference>
<dbReference type="PIRSF" id="PIRSF000429">
    <property type="entry name" value="Ac-CoA_Ac_transf"/>
    <property type="match status" value="1"/>
</dbReference>
<comment type="pathway">
    <text evidence="1">Lipid metabolism.</text>
</comment>
<dbReference type="PANTHER" id="PTHR43853:SF2">
    <property type="entry name" value="3-OXOADIPYL-COA_3-OXO-5,6-DEHYDROSUBERYL-COA THIOLASE"/>
    <property type="match status" value="1"/>
</dbReference>
<feature type="domain" description="Thiolase C-terminal" evidence="9">
    <location>
        <begin position="281"/>
        <end position="410"/>
    </location>
</feature>
<dbReference type="InterPro" id="IPR016039">
    <property type="entry name" value="Thiolase-like"/>
</dbReference>
<organism evidence="10 11">
    <name type="scientific">Marinobacter albus</name>
    <dbReference type="NCBI Taxonomy" id="3030833"/>
    <lineage>
        <taxon>Bacteria</taxon>
        <taxon>Pseudomonadati</taxon>
        <taxon>Pseudomonadota</taxon>
        <taxon>Gammaproteobacteria</taxon>
        <taxon>Pseudomonadales</taxon>
        <taxon>Marinobacteraceae</taxon>
        <taxon>Marinobacter</taxon>
    </lineage>
</organism>
<dbReference type="InterPro" id="IPR020610">
    <property type="entry name" value="Thiolase_AS"/>
</dbReference>
<dbReference type="EMBL" id="JASSQD010000001">
    <property type="protein sequence ID" value="MDK9556618.1"/>
    <property type="molecule type" value="Genomic_DNA"/>
</dbReference>
<evidence type="ECO:0000313" key="10">
    <source>
        <dbReference type="EMBL" id="MDK9556618.1"/>
    </source>
</evidence>
<comment type="similarity">
    <text evidence="3 7">Belongs to the thiolase-like superfamily. Thiolase family.</text>
</comment>
<keyword evidence="5 7" id="KW-0012">Acyltransferase</keyword>
<sequence>MSADTRLQDAYIVDAIRTPVGRYGGALASVRADDLGAIPMKALMERNPGVDWSKIDDVLYGCANQAGEDNRDVARMSLLLAGFPVDVPGSTINRLCGSGMDAVGSAARAIRTGEASLMLAGGVESMSRAPFVMGKSDTPFSRKAEIFDTTIGWRFVNPVLKKQYGIDSMPETAENVAADFGISREDQDAFALRSQQRTAAAQAAGRLTNEITPVSVPRRKQDPLIVDTDEHPRKTSLEKLASLPTPFRDDGTVTAGNASGVNDGACALLLANSDAMQQYNLKPRARVVAMATVGVEPRIMGFGPAPATRKVLKTAGLELADMDVIELNEAFAAQALAVTRDLGLPDDAEHVNPNGGAIALGHPLGMSGARLVTTALNELERRHKEGLKARYALCTMCIGVGQGIALIIERVDSVG</sequence>
<evidence type="ECO:0000256" key="5">
    <source>
        <dbReference type="ARBA" id="ARBA00023315"/>
    </source>
</evidence>
<gene>
    <name evidence="10" type="primary">pcaF</name>
    <name evidence="10" type="ORF">QQF73_03200</name>
</gene>
<comment type="caution">
    <text evidence="10">The sequence shown here is derived from an EMBL/GenBank/DDBJ whole genome shotgun (WGS) entry which is preliminary data.</text>
</comment>
<evidence type="ECO:0000259" key="9">
    <source>
        <dbReference type="Pfam" id="PF02803"/>
    </source>
</evidence>
<dbReference type="Gene3D" id="3.40.47.10">
    <property type="match status" value="1"/>
</dbReference>
<dbReference type="PROSITE" id="PS00098">
    <property type="entry name" value="THIOLASE_1"/>
    <property type="match status" value="1"/>
</dbReference>
<accession>A0ABT7H8F3</accession>
<comment type="catalytic activity">
    <reaction evidence="6">
        <text>succinyl-CoA + acetyl-CoA = 3-oxoadipyl-CoA + CoA</text>
        <dbReference type="Rhea" id="RHEA:19481"/>
        <dbReference type="ChEBI" id="CHEBI:57287"/>
        <dbReference type="ChEBI" id="CHEBI:57288"/>
        <dbReference type="ChEBI" id="CHEBI:57292"/>
        <dbReference type="ChEBI" id="CHEBI:57348"/>
        <dbReference type="EC" id="2.3.1.174"/>
    </reaction>
</comment>